<accession>F0Z775</accession>
<dbReference type="KEGG" id="dpp:DICPUDRAFT_146910"/>
<evidence type="ECO:0000256" key="1">
    <source>
        <dbReference type="SAM" id="MobiDB-lite"/>
    </source>
</evidence>
<dbReference type="OrthoDB" id="443634at2759"/>
<reference evidence="5" key="1">
    <citation type="journal article" date="2011" name="Genome Biol.">
        <title>Comparative genomics of the social amoebae Dictyostelium discoideum and Dictyostelium purpureum.</title>
        <authorList>
            <consortium name="US DOE Joint Genome Institute (JGI-PGF)"/>
            <person name="Sucgang R."/>
            <person name="Kuo A."/>
            <person name="Tian X."/>
            <person name="Salerno W."/>
            <person name="Parikh A."/>
            <person name="Feasley C.L."/>
            <person name="Dalin E."/>
            <person name="Tu H."/>
            <person name="Huang E."/>
            <person name="Barry K."/>
            <person name="Lindquist E."/>
            <person name="Shapiro H."/>
            <person name="Bruce D."/>
            <person name="Schmutz J."/>
            <person name="Salamov A."/>
            <person name="Fey P."/>
            <person name="Gaudet P."/>
            <person name="Anjard C."/>
            <person name="Babu M.M."/>
            <person name="Basu S."/>
            <person name="Bushmanova Y."/>
            <person name="van der Wel H."/>
            <person name="Katoh-Kurasawa M."/>
            <person name="Dinh C."/>
            <person name="Coutinho P.M."/>
            <person name="Saito T."/>
            <person name="Elias M."/>
            <person name="Schaap P."/>
            <person name="Kay R.R."/>
            <person name="Henrissat B."/>
            <person name="Eichinger L."/>
            <person name="Rivero F."/>
            <person name="Putnam N.H."/>
            <person name="West C.M."/>
            <person name="Loomis W.F."/>
            <person name="Chisholm R.L."/>
            <person name="Shaulsky G."/>
            <person name="Strassmann J.E."/>
            <person name="Queller D.C."/>
            <person name="Kuspa A."/>
            <person name="Grigoriev I.V."/>
        </authorList>
    </citation>
    <scope>NUCLEOTIDE SEQUENCE [LARGE SCALE GENOMIC DNA]</scope>
    <source>
        <strain evidence="5">QSDP1</strain>
    </source>
</reference>
<proteinExistence type="predicted"/>
<keyword evidence="2" id="KW-0812">Transmembrane</keyword>
<dbReference type="Gene3D" id="3.30.60.270">
    <property type="match status" value="1"/>
</dbReference>
<sequence>MNILFSCILIIIFIFNILSFNFANSSILQSQISLRYINFKTNNGIYKTNSSFYIVDYDKHLIKSNDSINWEYCIIDNKNNSKISVDLIYSQNNNDNILIITKLNSSSSIVSVSNDGESWVQNILSNITFDGISPHHTIPNLLIGWSNIFLPSKDSWCQFYSSTDMGITWNSINNNSITQCNIVWEEKKPEFYGIHNNDEKLNPKNNIVYKYNVNNNSMVQLFNNATDLTYTENFIYFKINRTVYYKSRKNNIKNDYEGFIPVIINERDPSVMELSILGDSIDSLYISDSLMVGRFNFYVLNTEGSVTFNVNNITHNEISFEEIKSFTNSFILKIYSSTPPMEVFNFKLNNVGTEWSRLVSKNSQVEDYFPNPIKMISDAQIPGLVIMYANNDTVTNSIYPSSPIGVFISDNFSNWSPLLNESYTDGQLPIISVGGFGSCIVISHHDGNQRKLSYTFDQGKTLNSIEMDNDNIEIVSIFNSDFNSCKFLVNDETDSTYSIDLTPVLPEVCKEDQLNYFSSSCSLGKMTQYYTVKNGEGCYLDKSPILSTTSCECSYEDFKCEDNYELEYDQNTINDLTGTNKTNSQYKFGCTPKSNKKSCKDGEWYFETKGYKLIQGTQCEGGLLNSTLSVPEYMQCNNFINPESNELSSSSSSKYLIKNGMVVFSSITLASTLSISLILFAIHKRKEIKKKIFNRSNDIKNGNELLLFDDEEYQLENKNKNKNNNHNHNNNYIKNNITDNMNNNLNEDT</sequence>
<dbReference type="InParanoid" id="F0Z775"/>
<feature type="region of interest" description="Disordered" evidence="1">
    <location>
        <begin position="718"/>
        <end position="749"/>
    </location>
</feature>
<dbReference type="STRING" id="5786.F0Z775"/>
<gene>
    <name evidence="4" type="ORF">DICPUDRAFT_146910</name>
</gene>
<dbReference type="GeneID" id="10509169"/>
<dbReference type="PANTHER" id="PTHR12106">
    <property type="entry name" value="SORTILIN RELATED"/>
    <property type="match status" value="1"/>
</dbReference>
<dbReference type="GO" id="GO:0005794">
    <property type="term" value="C:Golgi apparatus"/>
    <property type="evidence" value="ECO:0000318"/>
    <property type="project" value="GO_Central"/>
</dbReference>
<dbReference type="Pfam" id="PF15901">
    <property type="entry name" value="Sortilin_C"/>
    <property type="match status" value="1"/>
</dbReference>
<dbReference type="VEuPathDB" id="AmoebaDB:DICPUDRAFT_146910"/>
<dbReference type="PANTHER" id="PTHR12106:SF27">
    <property type="entry name" value="SORTILIN-RELATED RECEPTOR"/>
    <property type="match status" value="1"/>
</dbReference>
<evidence type="ECO:0000259" key="3">
    <source>
        <dbReference type="SMART" id="SM00602"/>
    </source>
</evidence>
<name>F0Z775_DICPU</name>
<feature type="compositionally biased region" description="Low complexity" evidence="1">
    <location>
        <begin position="726"/>
        <end position="749"/>
    </location>
</feature>
<dbReference type="SUPFAM" id="SSF110296">
    <property type="entry name" value="Oligoxyloglucan reducing end-specific cellobiohydrolase"/>
    <property type="match status" value="1"/>
</dbReference>
<dbReference type="SMART" id="SM00602">
    <property type="entry name" value="VPS10"/>
    <property type="match status" value="1"/>
</dbReference>
<evidence type="ECO:0000256" key="2">
    <source>
        <dbReference type="SAM" id="Phobius"/>
    </source>
</evidence>
<organism evidence="4 5">
    <name type="scientific">Dictyostelium purpureum</name>
    <name type="common">Slime mold</name>
    <dbReference type="NCBI Taxonomy" id="5786"/>
    <lineage>
        <taxon>Eukaryota</taxon>
        <taxon>Amoebozoa</taxon>
        <taxon>Evosea</taxon>
        <taxon>Eumycetozoa</taxon>
        <taxon>Dictyostelia</taxon>
        <taxon>Dictyosteliales</taxon>
        <taxon>Dictyosteliaceae</taxon>
        <taxon>Dictyostelium</taxon>
    </lineage>
</organism>
<feature type="transmembrane region" description="Helical" evidence="2">
    <location>
        <begin position="661"/>
        <end position="682"/>
    </location>
</feature>
<protein>
    <recommendedName>
        <fullName evidence="3">VPS10 domain-containing protein</fullName>
    </recommendedName>
</protein>
<dbReference type="RefSeq" id="XP_003283264.1">
    <property type="nucleotide sequence ID" value="XM_003283216.1"/>
</dbReference>
<feature type="domain" description="VPS10" evidence="3">
    <location>
        <begin position="41"/>
        <end position="639"/>
    </location>
</feature>
<keyword evidence="2" id="KW-0472">Membrane</keyword>
<dbReference type="AlphaFoldDB" id="F0Z775"/>
<dbReference type="GO" id="GO:0006892">
    <property type="term" value="P:post-Golgi vesicle-mediated transport"/>
    <property type="evidence" value="ECO:0000318"/>
    <property type="project" value="GO_Central"/>
</dbReference>
<dbReference type="GO" id="GO:0016020">
    <property type="term" value="C:membrane"/>
    <property type="evidence" value="ECO:0000318"/>
    <property type="project" value="GO_Central"/>
</dbReference>
<dbReference type="InterPro" id="IPR031777">
    <property type="entry name" value="Sortilin_C"/>
</dbReference>
<keyword evidence="2" id="KW-1133">Transmembrane helix</keyword>
<keyword evidence="5" id="KW-1185">Reference proteome</keyword>
<dbReference type="InterPro" id="IPR050310">
    <property type="entry name" value="VPS10-sortilin"/>
</dbReference>
<evidence type="ECO:0000313" key="4">
    <source>
        <dbReference type="EMBL" id="EGC40195.1"/>
    </source>
</evidence>
<evidence type="ECO:0000313" key="5">
    <source>
        <dbReference type="Proteomes" id="UP000001064"/>
    </source>
</evidence>
<dbReference type="Proteomes" id="UP000001064">
    <property type="component" value="Unassembled WGS sequence"/>
</dbReference>
<dbReference type="InterPro" id="IPR006581">
    <property type="entry name" value="VPS10"/>
</dbReference>
<dbReference type="EMBL" id="GL870945">
    <property type="protein sequence ID" value="EGC40195.1"/>
    <property type="molecule type" value="Genomic_DNA"/>
</dbReference>